<dbReference type="Proteomes" id="UP001652445">
    <property type="component" value="Unassembled WGS sequence"/>
</dbReference>
<proteinExistence type="predicted"/>
<dbReference type="RefSeq" id="WP_262684790.1">
    <property type="nucleotide sequence ID" value="NZ_JAOQIO010000055.1"/>
</dbReference>
<accession>A0ABT2UHD5</accession>
<reference evidence="1 2" key="1">
    <citation type="submission" date="2022-09" db="EMBL/GenBank/DDBJ databases">
        <authorList>
            <person name="Han X.L."/>
            <person name="Wang Q."/>
            <person name="Lu T."/>
        </authorList>
    </citation>
    <scope>NUCLEOTIDE SEQUENCE [LARGE SCALE GENOMIC DNA]</scope>
    <source>
        <strain evidence="1 2">WQ 127069</strain>
    </source>
</reference>
<gene>
    <name evidence="1" type="ORF">OB236_15560</name>
</gene>
<organism evidence="1 2">
    <name type="scientific">Paenibacillus baimaensis</name>
    <dbReference type="NCBI Taxonomy" id="2982185"/>
    <lineage>
        <taxon>Bacteria</taxon>
        <taxon>Bacillati</taxon>
        <taxon>Bacillota</taxon>
        <taxon>Bacilli</taxon>
        <taxon>Bacillales</taxon>
        <taxon>Paenibacillaceae</taxon>
        <taxon>Paenibacillus</taxon>
    </lineage>
</organism>
<keyword evidence="2" id="KW-1185">Reference proteome</keyword>
<name>A0ABT2UHD5_9BACL</name>
<sequence length="145" mass="16532">MDDKFQEHTKYLNIESDNDKILGNVRLIYDNKFIGIQISQNDEDGMTAEIQLNITKFQRVVKALEKACDLILNGAFHHERETVDIIYTTGSSEKRKGFVLVSIFEDSIILVVSLTNGGDPYLMISKKQISELITLFQTVKAPQYD</sequence>
<evidence type="ECO:0008006" key="3">
    <source>
        <dbReference type="Google" id="ProtNLM"/>
    </source>
</evidence>
<dbReference type="EMBL" id="JAOQIO010000055">
    <property type="protein sequence ID" value="MCU6793521.1"/>
    <property type="molecule type" value="Genomic_DNA"/>
</dbReference>
<protein>
    <recommendedName>
        <fullName evidence="3">Roadblock/LAMTOR2 domain-containing protein</fullName>
    </recommendedName>
</protein>
<evidence type="ECO:0000313" key="1">
    <source>
        <dbReference type="EMBL" id="MCU6793521.1"/>
    </source>
</evidence>
<comment type="caution">
    <text evidence="1">The sequence shown here is derived from an EMBL/GenBank/DDBJ whole genome shotgun (WGS) entry which is preliminary data.</text>
</comment>
<evidence type="ECO:0000313" key="2">
    <source>
        <dbReference type="Proteomes" id="UP001652445"/>
    </source>
</evidence>